<dbReference type="GO" id="GO:0006428">
    <property type="term" value="P:isoleucyl-tRNA aminoacylation"/>
    <property type="evidence" value="ECO:0007669"/>
    <property type="project" value="TreeGrafter"/>
</dbReference>
<dbReference type="CDD" id="cd07960">
    <property type="entry name" value="Anticodon_Ia_Ile_BEm"/>
    <property type="match status" value="1"/>
</dbReference>
<keyword evidence="1" id="KW-0436">Ligase</keyword>
<evidence type="ECO:0000256" key="5">
    <source>
        <dbReference type="ARBA" id="ARBA00023146"/>
    </source>
</evidence>
<proteinExistence type="predicted"/>
<dbReference type="GO" id="GO:0032543">
    <property type="term" value="P:mitochondrial translation"/>
    <property type="evidence" value="ECO:0007669"/>
    <property type="project" value="TreeGrafter"/>
</dbReference>
<dbReference type="SUPFAM" id="SSF52374">
    <property type="entry name" value="Nucleotidylyl transferase"/>
    <property type="match status" value="1"/>
</dbReference>
<dbReference type="InterPro" id="IPR002300">
    <property type="entry name" value="aa-tRNA-synth_Ia"/>
</dbReference>
<evidence type="ECO:0008006" key="9">
    <source>
        <dbReference type="Google" id="ProtNLM"/>
    </source>
</evidence>
<dbReference type="Gene3D" id="1.10.730.20">
    <property type="match status" value="1"/>
</dbReference>
<dbReference type="Pfam" id="PF00133">
    <property type="entry name" value="tRNA-synt_1"/>
    <property type="match status" value="1"/>
</dbReference>
<dbReference type="EMBL" id="JARGDH010000002">
    <property type="protein sequence ID" value="KAL0275712.1"/>
    <property type="molecule type" value="Genomic_DNA"/>
</dbReference>
<keyword evidence="4" id="KW-0648">Protein biosynthesis</keyword>
<evidence type="ECO:0000256" key="2">
    <source>
        <dbReference type="ARBA" id="ARBA00022741"/>
    </source>
</evidence>
<evidence type="ECO:0000256" key="1">
    <source>
        <dbReference type="ARBA" id="ARBA00022598"/>
    </source>
</evidence>
<dbReference type="InterPro" id="IPR014729">
    <property type="entry name" value="Rossmann-like_a/b/a_fold"/>
</dbReference>
<dbReference type="InterPro" id="IPR009080">
    <property type="entry name" value="tRNAsynth_Ia_anticodon-bd"/>
</dbReference>
<evidence type="ECO:0000313" key="8">
    <source>
        <dbReference type="EMBL" id="KAL0275712.1"/>
    </source>
</evidence>
<feature type="domain" description="Aminoacyl-tRNA synthetase class Ia" evidence="6">
    <location>
        <begin position="1"/>
        <end position="98"/>
    </location>
</feature>
<dbReference type="InterPro" id="IPR033708">
    <property type="entry name" value="Anticodon_Ile_BEm"/>
</dbReference>
<dbReference type="InterPro" id="IPR050081">
    <property type="entry name" value="Ile-tRNA_ligase"/>
</dbReference>
<dbReference type="AlphaFoldDB" id="A0AAW2I085"/>
<dbReference type="PANTHER" id="PTHR42765">
    <property type="entry name" value="SOLEUCYL-TRNA SYNTHETASE"/>
    <property type="match status" value="1"/>
</dbReference>
<keyword evidence="2" id="KW-0547">Nucleotide-binding</keyword>
<dbReference type="Gene3D" id="3.40.50.620">
    <property type="entry name" value="HUPs"/>
    <property type="match status" value="1"/>
</dbReference>
<feature type="domain" description="Methionyl/Valyl/Leucyl/Isoleucyl-tRNA synthetase anticodon-binding" evidence="7">
    <location>
        <begin position="151"/>
        <end position="282"/>
    </location>
</feature>
<evidence type="ECO:0000256" key="3">
    <source>
        <dbReference type="ARBA" id="ARBA00022840"/>
    </source>
</evidence>
<keyword evidence="5" id="KW-0030">Aminoacyl-tRNA synthetase</keyword>
<comment type="caution">
    <text evidence="8">The sequence shown here is derived from an EMBL/GenBank/DDBJ whole genome shotgun (WGS) entry which is preliminary data.</text>
</comment>
<evidence type="ECO:0000259" key="6">
    <source>
        <dbReference type="Pfam" id="PF00133"/>
    </source>
</evidence>
<dbReference type="PANTHER" id="PTHR42765:SF1">
    <property type="entry name" value="ISOLEUCINE--TRNA LIGASE, MITOCHONDRIAL"/>
    <property type="match status" value="1"/>
</dbReference>
<dbReference type="Pfam" id="PF08264">
    <property type="entry name" value="Anticodon_1"/>
    <property type="match status" value="1"/>
</dbReference>
<protein>
    <recommendedName>
        <fullName evidence="9">Isoleucyl-tRNA synthetase</fullName>
    </recommendedName>
</protein>
<name>A0AAW2I085_9NEOP</name>
<evidence type="ECO:0000259" key="7">
    <source>
        <dbReference type="Pfam" id="PF08264"/>
    </source>
</evidence>
<dbReference type="GO" id="GO:0000049">
    <property type="term" value="F:tRNA binding"/>
    <property type="evidence" value="ECO:0007669"/>
    <property type="project" value="InterPro"/>
</dbReference>
<sequence length="327" mass="37491">MDIWFDSGISWSFALDGKVADLYVEGVDQFRGWFQSSLLTSVAVRGMAPYKKIIVHGMAVDENQKKMSKSLGNVFDPNKALEGKQAVGVDTLRWWVASHGHLSLAPVSMDILEDRKDEVKRIRLILKFILGALNGCNEDLLINTSPSYCLDRYVLDKTKHTYDDVMTKYNDYFFQGVVSKLLSYVANTLSADYFSLIKDRLYCDDVYSIRRKSCILALSGVLDALCHCIAPIMPHLVEEVYLNHPVYSGKHFFYNEKMWTPPTTWKDESASKYIDLATNLRQEVFTQCNNNAKQFSCYIQVEDDYGLLKVSFNKLRIHVLFNVIQYS</sequence>
<gene>
    <name evidence="8" type="ORF">PYX00_003494</name>
</gene>
<dbReference type="GO" id="GO:0005739">
    <property type="term" value="C:mitochondrion"/>
    <property type="evidence" value="ECO:0007669"/>
    <property type="project" value="TreeGrafter"/>
</dbReference>
<organism evidence="8">
    <name type="scientific">Menopon gallinae</name>
    <name type="common">poultry shaft louse</name>
    <dbReference type="NCBI Taxonomy" id="328185"/>
    <lineage>
        <taxon>Eukaryota</taxon>
        <taxon>Metazoa</taxon>
        <taxon>Ecdysozoa</taxon>
        <taxon>Arthropoda</taxon>
        <taxon>Hexapoda</taxon>
        <taxon>Insecta</taxon>
        <taxon>Pterygota</taxon>
        <taxon>Neoptera</taxon>
        <taxon>Paraneoptera</taxon>
        <taxon>Psocodea</taxon>
        <taxon>Troctomorpha</taxon>
        <taxon>Phthiraptera</taxon>
        <taxon>Amblycera</taxon>
        <taxon>Menoponidae</taxon>
        <taxon>Menopon</taxon>
    </lineage>
</organism>
<dbReference type="GO" id="GO:0004822">
    <property type="term" value="F:isoleucine-tRNA ligase activity"/>
    <property type="evidence" value="ECO:0007669"/>
    <property type="project" value="TreeGrafter"/>
</dbReference>
<evidence type="ECO:0000256" key="4">
    <source>
        <dbReference type="ARBA" id="ARBA00022917"/>
    </source>
</evidence>
<keyword evidence="3" id="KW-0067">ATP-binding</keyword>
<reference evidence="8" key="1">
    <citation type="journal article" date="2024" name="Gigascience">
        <title>Chromosome-level genome of the poultry shaft louse Menopon gallinae provides insight into the host-switching and adaptive evolution of parasitic lice.</title>
        <authorList>
            <person name="Xu Y."/>
            <person name="Ma L."/>
            <person name="Liu S."/>
            <person name="Liang Y."/>
            <person name="Liu Q."/>
            <person name="He Z."/>
            <person name="Tian L."/>
            <person name="Duan Y."/>
            <person name="Cai W."/>
            <person name="Li H."/>
            <person name="Song F."/>
        </authorList>
    </citation>
    <scope>NUCLEOTIDE SEQUENCE</scope>
    <source>
        <strain evidence="8">Cailab_2023a</strain>
    </source>
</reference>
<dbReference type="GO" id="GO:0005524">
    <property type="term" value="F:ATP binding"/>
    <property type="evidence" value="ECO:0007669"/>
    <property type="project" value="UniProtKB-KW"/>
</dbReference>
<dbReference type="SUPFAM" id="SSF47323">
    <property type="entry name" value="Anticodon-binding domain of a subclass of class I aminoacyl-tRNA synthetases"/>
    <property type="match status" value="1"/>
</dbReference>
<accession>A0AAW2I085</accession>
<dbReference type="InterPro" id="IPR013155">
    <property type="entry name" value="M/V/L/I-tRNA-synth_anticd-bd"/>
</dbReference>